<dbReference type="STRING" id="703135.A0A2A9NN13"/>
<feature type="domain" description="EF-hand" evidence="5">
    <location>
        <begin position="132"/>
        <end position="164"/>
    </location>
</feature>
<evidence type="ECO:0000256" key="4">
    <source>
        <dbReference type="SAM" id="MobiDB-lite"/>
    </source>
</evidence>
<name>A0A2A9NN13_9AGAR</name>
<evidence type="ECO:0000259" key="5">
    <source>
        <dbReference type="PROSITE" id="PS50222"/>
    </source>
</evidence>
<evidence type="ECO:0000256" key="3">
    <source>
        <dbReference type="ARBA" id="ARBA00022837"/>
    </source>
</evidence>
<dbReference type="PANTHER" id="PTHR23048">
    <property type="entry name" value="MYOSIN LIGHT CHAIN 1, 3"/>
    <property type="match status" value="1"/>
</dbReference>
<dbReference type="PROSITE" id="PS00018">
    <property type="entry name" value="EF_HAND_1"/>
    <property type="match status" value="2"/>
</dbReference>
<dbReference type="CDD" id="cd00051">
    <property type="entry name" value="EFh"/>
    <property type="match status" value="2"/>
</dbReference>
<dbReference type="SUPFAM" id="SSF47473">
    <property type="entry name" value="EF-hand"/>
    <property type="match status" value="1"/>
</dbReference>
<keyword evidence="3" id="KW-0106">Calcium</keyword>
<dbReference type="GO" id="GO:0016460">
    <property type="term" value="C:myosin II complex"/>
    <property type="evidence" value="ECO:0007669"/>
    <property type="project" value="TreeGrafter"/>
</dbReference>
<dbReference type="SMART" id="SM00054">
    <property type="entry name" value="EFh"/>
    <property type="match status" value="3"/>
</dbReference>
<organism evidence="6 7">
    <name type="scientific">Amanita thiersii Skay4041</name>
    <dbReference type="NCBI Taxonomy" id="703135"/>
    <lineage>
        <taxon>Eukaryota</taxon>
        <taxon>Fungi</taxon>
        <taxon>Dikarya</taxon>
        <taxon>Basidiomycota</taxon>
        <taxon>Agaricomycotina</taxon>
        <taxon>Agaricomycetes</taxon>
        <taxon>Agaricomycetidae</taxon>
        <taxon>Agaricales</taxon>
        <taxon>Pluteineae</taxon>
        <taxon>Amanitaceae</taxon>
        <taxon>Amanita</taxon>
    </lineage>
</organism>
<dbReference type="OrthoDB" id="26525at2759"/>
<keyword evidence="2" id="KW-0677">Repeat</keyword>
<dbReference type="Gene3D" id="1.10.238.10">
    <property type="entry name" value="EF-hand"/>
    <property type="match status" value="2"/>
</dbReference>
<gene>
    <name evidence="6" type="ORF">AMATHDRAFT_64003</name>
</gene>
<proteinExistence type="predicted"/>
<dbReference type="Pfam" id="PF13499">
    <property type="entry name" value="EF-hand_7"/>
    <property type="match status" value="2"/>
</dbReference>
<dbReference type="Proteomes" id="UP000242287">
    <property type="component" value="Unassembled WGS sequence"/>
</dbReference>
<keyword evidence="7" id="KW-1185">Reference proteome</keyword>
<dbReference type="GO" id="GO:0005509">
    <property type="term" value="F:calcium ion binding"/>
    <property type="evidence" value="ECO:0007669"/>
    <property type="project" value="InterPro"/>
</dbReference>
<dbReference type="InterPro" id="IPR018247">
    <property type="entry name" value="EF_Hand_1_Ca_BS"/>
</dbReference>
<dbReference type="PROSITE" id="PS50222">
    <property type="entry name" value="EF_HAND_2"/>
    <property type="match status" value="3"/>
</dbReference>
<evidence type="ECO:0000313" key="6">
    <source>
        <dbReference type="EMBL" id="PFH49063.1"/>
    </source>
</evidence>
<keyword evidence="1" id="KW-0479">Metal-binding</keyword>
<feature type="domain" description="EF-hand" evidence="5">
    <location>
        <begin position="23"/>
        <end position="58"/>
    </location>
</feature>
<dbReference type="EMBL" id="KZ302041">
    <property type="protein sequence ID" value="PFH49063.1"/>
    <property type="molecule type" value="Genomic_DNA"/>
</dbReference>
<protein>
    <recommendedName>
        <fullName evidence="5">EF-hand domain-containing protein</fullName>
    </recommendedName>
</protein>
<dbReference type="FunFam" id="1.10.238.10:FF:000001">
    <property type="entry name" value="Calmodulin 1"/>
    <property type="match status" value="1"/>
</dbReference>
<dbReference type="PANTHER" id="PTHR23048:SF48">
    <property type="entry name" value="CENTRIN 3"/>
    <property type="match status" value="1"/>
</dbReference>
<accession>A0A2A9NN13</accession>
<dbReference type="InterPro" id="IPR050230">
    <property type="entry name" value="CALM/Myosin/TropC-like"/>
</dbReference>
<evidence type="ECO:0000256" key="2">
    <source>
        <dbReference type="ARBA" id="ARBA00022737"/>
    </source>
</evidence>
<feature type="region of interest" description="Disordered" evidence="4">
    <location>
        <begin position="1"/>
        <end position="25"/>
    </location>
</feature>
<feature type="domain" description="EF-hand" evidence="5">
    <location>
        <begin position="96"/>
        <end position="131"/>
    </location>
</feature>
<evidence type="ECO:0000256" key="1">
    <source>
        <dbReference type="ARBA" id="ARBA00022723"/>
    </source>
</evidence>
<dbReference type="AlphaFoldDB" id="A0A2A9NN13"/>
<reference evidence="6 7" key="1">
    <citation type="submission" date="2014-02" db="EMBL/GenBank/DDBJ databases">
        <title>Transposable element dynamics among asymbiotic and ectomycorrhizal Amanita fungi.</title>
        <authorList>
            <consortium name="DOE Joint Genome Institute"/>
            <person name="Hess J."/>
            <person name="Skrede I."/>
            <person name="Wolfe B."/>
            <person name="LaButti K."/>
            <person name="Ohm R.A."/>
            <person name="Grigoriev I.V."/>
            <person name="Pringle A."/>
        </authorList>
    </citation>
    <scope>NUCLEOTIDE SEQUENCE [LARGE SCALE GENOMIC DNA]</scope>
    <source>
        <strain evidence="6 7">SKay4041</strain>
    </source>
</reference>
<dbReference type="InterPro" id="IPR011992">
    <property type="entry name" value="EF-hand-dom_pair"/>
</dbReference>
<sequence length="164" mass="18856">MFVTPGASKAKRRAQSRMEMTEEQQAEAHEAFDLFDADKDGQIDFHEFKVALRALGFDLKKAEILKLLKDHDKPPHSRLSFDDFAGIVVEQMAQRDPDDEIRRAFRLFADPQSGKINVRDLKRVAKEIGETLEEDELQAMIDEFDLDGDHAINEQEFFAIMKSD</sequence>
<dbReference type="InterPro" id="IPR002048">
    <property type="entry name" value="EF_hand_dom"/>
</dbReference>
<evidence type="ECO:0000313" key="7">
    <source>
        <dbReference type="Proteomes" id="UP000242287"/>
    </source>
</evidence>